<evidence type="ECO:0000313" key="3">
    <source>
        <dbReference type="Proteomes" id="UP001501565"/>
    </source>
</evidence>
<sequence>MESKIKIKMGPIEIEYEGSEGFLKEELPALLSAVSDLYRESGVVENQPIQEQTASTGVVESKPEGNGATFQGTTGSLAATLGVKSGTDLIMAAAGRLTLSLGQGTFTRSQIITEMKSATAYHKKTYVNNLTKYLNQLVKDQKLMETAKDTYALSASAKSNMESRIA</sequence>
<dbReference type="RefSeq" id="WP_344795705.1">
    <property type="nucleotide sequence ID" value="NZ_BAABBN010000004.1"/>
</dbReference>
<feature type="region of interest" description="Disordered" evidence="1">
    <location>
        <begin position="51"/>
        <end position="71"/>
    </location>
</feature>
<comment type="caution">
    <text evidence="2">The sequence shown here is derived from an EMBL/GenBank/DDBJ whole genome shotgun (WGS) entry which is preliminary data.</text>
</comment>
<keyword evidence="3" id="KW-1185">Reference proteome</keyword>
<dbReference type="EMBL" id="BAABBN010000004">
    <property type="protein sequence ID" value="GAA3915666.1"/>
    <property type="molecule type" value="Genomic_DNA"/>
</dbReference>
<accession>A0ABP7M9U2</accession>
<proteinExistence type="predicted"/>
<protein>
    <submittedName>
        <fullName evidence="2">Uncharacterized protein</fullName>
    </submittedName>
</protein>
<name>A0ABP7M9U2_9GAMM</name>
<reference evidence="3" key="1">
    <citation type="journal article" date="2019" name="Int. J. Syst. Evol. Microbiol.">
        <title>The Global Catalogue of Microorganisms (GCM) 10K type strain sequencing project: providing services to taxonomists for standard genome sequencing and annotation.</title>
        <authorList>
            <consortium name="The Broad Institute Genomics Platform"/>
            <consortium name="The Broad Institute Genome Sequencing Center for Infectious Disease"/>
            <person name="Wu L."/>
            <person name="Ma J."/>
        </authorList>
    </citation>
    <scope>NUCLEOTIDE SEQUENCE [LARGE SCALE GENOMIC DNA]</scope>
    <source>
        <strain evidence="3">JCM 17551</strain>
    </source>
</reference>
<evidence type="ECO:0000256" key="1">
    <source>
        <dbReference type="SAM" id="MobiDB-lite"/>
    </source>
</evidence>
<evidence type="ECO:0000313" key="2">
    <source>
        <dbReference type="EMBL" id="GAA3915666.1"/>
    </source>
</evidence>
<dbReference type="Proteomes" id="UP001501565">
    <property type="component" value="Unassembled WGS sequence"/>
</dbReference>
<organism evidence="2 3">
    <name type="scientific">Litoribacillus peritrichatus</name>
    <dbReference type="NCBI Taxonomy" id="718191"/>
    <lineage>
        <taxon>Bacteria</taxon>
        <taxon>Pseudomonadati</taxon>
        <taxon>Pseudomonadota</taxon>
        <taxon>Gammaproteobacteria</taxon>
        <taxon>Oceanospirillales</taxon>
        <taxon>Oceanospirillaceae</taxon>
        <taxon>Litoribacillus</taxon>
    </lineage>
</organism>
<gene>
    <name evidence="2" type="ORF">GCM10022277_07920</name>
</gene>